<sequence length="48" mass="5439">MYYASVSCMLVHQSKRVESLSQFGIWCVTYVMSSRNKRGLGHMVVAPT</sequence>
<evidence type="ECO:0000313" key="1">
    <source>
        <dbReference type="EMBL" id="MBW80775.1"/>
    </source>
</evidence>
<name>A0A2P2IHS7_RHIMU</name>
<organism evidence="1">
    <name type="scientific">Rhizophora mucronata</name>
    <name type="common">Asiatic mangrove</name>
    <dbReference type="NCBI Taxonomy" id="61149"/>
    <lineage>
        <taxon>Eukaryota</taxon>
        <taxon>Viridiplantae</taxon>
        <taxon>Streptophyta</taxon>
        <taxon>Embryophyta</taxon>
        <taxon>Tracheophyta</taxon>
        <taxon>Spermatophyta</taxon>
        <taxon>Magnoliopsida</taxon>
        <taxon>eudicotyledons</taxon>
        <taxon>Gunneridae</taxon>
        <taxon>Pentapetalae</taxon>
        <taxon>rosids</taxon>
        <taxon>fabids</taxon>
        <taxon>Malpighiales</taxon>
        <taxon>Rhizophoraceae</taxon>
        <taxon>Rhizophora</taxon>
    </lineage>
</organism>
<protein>
    <submittedName>
        <fullName evidence="1">Uncharacterized protein</fullName>
    </submittedName>
</protein>
<reference evidence="1" key="1">
    <citation type="submission" date="2018-02" db="EMBL/GenBank/DDBJ databases">
        <title>Rhizophora mucronata_Transcriptome.</title>
        <authorList>
            <person name="Meera S.P."/>
            <person name="Sreeshan A."/>
            <person name="Augustine A."/>
        </authorList>
    </citation>
    <scope>NUCLEOTIDE SEQUENCE</scope>
    <source>
        <tissue evidence="1">Leaf</tissue>
    </source>
</reference>
<dbReference type="EMBL" id="GGEC01000292">
    <property type="protein sequence ID" value="MBW80775.1"/>
    <property type="molecule type" value="Transcribed_RNA"/>
</dbReference>
<proteinExistence type="predicted"/>
<dbReference type="AlphaFoldDB" id="A0A2P2IHS7"/>
<accession>A0A2P2IHS7</accession>